<dbReference type="EMBL" id="BGZK01000143">
    <property type="protein sequence ID" value="GBP22801.1"/>
    <property type="molecule type" value="Genomic_DNA"/>
</dbReference>
<dbReference type="STRING" id="151549.A0A4C1U8X0"/>
<dbReference type="Proteomes" id="UP000299102">
    <property type="component" value="Unassembled WGS sequence"/>
</dbReference>
<evidence type="ECO:0000313" key="2">
    <source>
        <dbReference type="Proteomes" id="UP000299102"/>
    </source>
</evidence>
<keyword evidence="1" id="KW-0808">Transferase</keyword>
<protein>
    <submittedName>
        <fullName evidence="1">Probable RNA-directed DNA polymerase from transposon BS</fullName>
    </submittedName>
</protein>
<proteinExistence type="predicted"/>
<dbReference type="AlphaFoldDB" id="A0A4C1U8X0"/>
<comment type="caution">
    <text evidence="1">The sequence shown here is derived from an EMBL/GenBank/DDBJ whole genome shotgun (WGS) entry which is preliminary data.</text>
</comment>
<keyword evidence="2" id="KW-1185">Reference proteome</keyword>
<gene>
    <name evidence="1" type="primary">RTase</name>
    <name evidence="1" type="ORF">EVAR_13592_1</name>
</gene>
<keyword evidence="1" id="KW-0548">Nucleotidyltransferase</keyword>
<dbReference type="GO" id="GO:0003964">
    <property type="term" value="F:RNA-directed DNA polymerase activity"/>
    <property type="evidence" value="ECO:0007669"/>
    <property type="project" value="UniProtKB-KW"/>
</dbReference>
<keyword evidence="1" id="KW-0695">RNA-directed DNA polymerase</keyword>
<accession>A0A4C1U8X0</accession>
<name>A0A4C1U8X0_EUMVA</name>
<dbReference type="PANTHER" id="PTHR33332">
    <property type="entry name" value="REVERSE TRANSCRIPTASE DOMAIN-CONTAINING PROTEIN"/>
    <property type="match status" value="1"/>
</dbReference>
<evidence type="ECO:0000313" key="1">
    <source>
        <dbReference type="EMBL" id="GBP22801.1"/>
    </source>
</evidence>
<organism evidence="1 2">
    <name type="scientific">Eumeta variegata</name>
    <name type="common">Bagworm moth</name>
    <name type="synonym">Eumeta japonica</name>
    <dbReference type="NCBI Taxonomy" id="151549"/>
    <lineage>
        <taxon>Eukaryota</taxon>
        <taxon>Metazoa</taxon>
        <taxon>Ecdysozoa</taxon>
        <taxon>Arthropoda</taxon>
        <taxon>Hexapoda</taxon>
        <taxon>Insecta</taxon>
        <taxon>Pterygota</taxon>
        <taxon>Neoptera</taxon>
        <taxon>Endopterygota</taxon>
        <taxon>Lepidoptera</taxon>
        <taxon>Glossata</taxon>
        <taxon>Ditrysia</taxon>
        <taxon>Tineoidea</taxon>
        <taxon>Psychidae</taxon>
        <taxon>Oiketicinae</taxon>
        <taxon>Eumeta</taxon>
    </lineage>
</organism>
<dbReference type="OrthoDB" id="5534248at2759"/>
<sequence>MKLCLGGGSREPRRSLQYGRGSVFRAHVVLMHEKCKLNWCNDIPRPSAGVHLALFADDTALCLRNATDCNISPHLQRAIDELSRWFQTYRIEVNPEKSSAISFTYRKGRSSMVVARGTPSLRIYNAPIPWQHLGVTLDRNLHFRDHIKRVRKTATYYLARHKGVLDRKSKLSLRNKRTIYLMCIRTVMTYASPVYAHAAPNRLKKLQILQNKFCRSATNTHCDSLCREDPLKGSSTWQVYAPSTPSRVVRPRKVKLNRLAANSIADSVMFCRGTFLVGFNPTLPTRTGARVCEIGIFYLFLVARGEKKKFIYLSCTPTAIREAQL</sequence>
<reference evidence="1 2" key="1">
    <citation type="journal article" date="2019" name="Commun. Biol.">
        <title>The bagworm genome reveals a unique fibroin gene that provides high tensile strength.</title>
        <authorList>
            <person name="Kono N."/>
            <person name="Nakamura H."/>
            <person name="Ohtoshi R."/>
            <person name="Tomita M."/>
            <person name="Numata K."/>
            <person name="Arakawa K."/>
        </authorList>
    </citation>
    <scope>NUCLEOTIDE SEQUENCE [LARGE SCALE GENOMIC DNA]</scope>
</reference>